<dbReference type="AlphaFoldDB" id="G8YEA4"/>
<reference evidence="3 4" key="1">
    <citation type="journal article" date="2012" name="G3 (Bethesda)">
        <title>Pichia sorbitophila, an interspecies yeast hybrid reveals early steps of genome resolution following polyploidization.</title>
        <authorList>
            <person name="Leh Louis V."/>
            <person name="Despons L."/>
            <person name="Friedrich A."/>
            <person name="Martin T."/>
            <person name="Durrens P."/>
            <person name="Casaregola S."/>
            <person name="Neuveglise C."/>
            <person name="Fairhead C."/>
            <person name="Marck C."/>
            <person name="Cruz J.A."/>
            <person name="Straub M.L."/>
            <person name="Kugler V."/>
            <person name="Sacerdot C."/>
            <person name="Uzunov Z."/>
            <person name="Thierry A."/>
            <person name="Weiss S."/>
            <person name="Bleykasten C."/>
            <person name="De Montigny J."/>
            <person name="Jacques N."/>
            <person name="Jung P."/>
            <person name="Lemaire M."/>
            <person name="Mallet S."/>
            <person name="Morel G."/>
            <person name="Richard G.F."/>
            <person name="Sarkar A."/>
            <person name="Savel G."/>
            <person name="Schacherer J."/>
            <person name="Seret M.L."/>
            <person name="Talla E."/>
            <person name="Samson G."/>
            <person name="Jubin C."/>
            <person name="Poulain J."/>
            <person name="Vacherie B."/>
            <person name="Barbe V."/>
            <person name="Pelletier E."/>
            <person name="Sherman D.J."/>
            <person name="Westhof E."/>
            <person name="Weissenbach J."/>
            <person name="Baret P.V."/>
            <person name="Wincker P."/>
            <person name="Gaillardin C."/>
            <person name="Dujon B."/>
            <person name="Souciet J.L."/>
        </authorList>
    </citation>
    <scope>NUCLEOTIDE SEQUENCE [LARGE SCALE GENOMIC DNA]</scope>
    <source>
        <strain evidence="4">ATCC MYA-4447 / BCRC 22081 / CBS 7064 / NBRC 10061 / NRRL Y-12695</strain>
    </source>
</reference>
<name>G8YEA4_PICSO</name>
<evidence type="ECO:0000313" key="3">
    <source>
        <dbReference type="EMBL" id="CCE81503.1"/>
    </source>
</evidence>
<gene>
    <name evidence="3" type="primary">Piso0_002161</name>
    <name evidence="3" type="ORF">GNLVRS01_PISO0I04188g</name>
</gene>
<dbReference type="HOGENOM" id="CLU_1750388_0_0_1"/>
<evidence type="ECO:0000256" key="1">
    <source>
        <dbReference type="SAM" id="SignalP"/>
    </source>
</evidence>
<dbReference type="EMBL" id="FO082051">
    <property type="protein sequence ID" value="CCE81503.1"/>
    <property type="molecule type" value="Genomic_DNA"/>
</dbReference>
<protein>
    <submittedName>
        <fullName evidence="3">Piso0_002161 protein</fullName>
    </submittedName>
</protein>
<evidence type="ECO:0000259" key="2">
    <source>
        <dbReference type="Pfam" id="PF05922"/>
    </source>
</evidence>
<evidence type="ECO:0000313" key="4">
    <source>
        <dbReference type="Proteomes" id="UP000005222"/>
    </source>
</evidence>
<accession>G8YEA4</accession>
<feature type="signal peptide" evidence="1">
    <location>
        <begin position="1"/>
        <end position="16"/>
    </location>
</feature>
<proteinExistence type="predicted"/>
<dbReference type="InterPro" id="IPR010259">
    <property type="entry name" value="S8pro/Inhibitor_I9"/>
</dbReference>
<keyword evidence="1" id="KW-0732">Signal</keyword>
<organism evidence="3 4">
    <name type="scientific">Pichia sorbitophila (strain ATCC MYA-4447 / BCRC 22081 / CBS 7064 / NBRC 10061 / NRRL Y-12695)</name>
    <name type="common">Hybrid yeast</name>
    <dbReference type="NCBI Taxonomy" id="559304"/>
    <lineage>
        <taxon>Eukaryota</taxon>
        <taxon>Fungi</taxon>
        <taxon>Dikarya</taxon>
        <taxon>Ascomycota</taxon>
        <taxon>Saccharomycotina</taxon>
        <taxon>Pichiomycetes</taxon>
        <taxon>Debaryomycetaceae</taxon>
        <taxon>Millerozyma</taxon>
    </lineage>
</organism>
<keyword evidence="4" id="KW-1185">Reference proteome</keyword>
<dbReference type="InParanoid" id="G8YEA4"/>
<dbReference type="OMA" id="ICHTPDE"/>
<feature type="domain" description="Inhibitor I9" evidence="2">
    <location>
        <begin position="33"/>
        <end position="96"/>
    </location>
</feature>
<feature type="chain" id="PRO_5003518850" evidence="1">
    <location>
        <begin position="17"/>
        <end position="149"/>
    </location>
</feature>
<sequence length="149" mass="17193">MRWFYFTLLLSVPVLCYLRFQYLNGAHDTNYATYMVIFDTQKSNQESNSIKERVSSLVDEYKGFIHDRLQGTILHEYSTLFAGLSVSLNQQQVSEIFATGNEEQEAETKDFAQKLKDFLGTYKKDELKDLGVDLVVESDKPVHIMNDST</sequence>
<dbReference type="Pfam" id="PF05922">
    <property type="entry name" value="Inhibitor_I9"/>
    <property type="match status" value="1"/>
</dbReference>
<dbReference type="Proteomes" id="UP000005222">
    <property type="component" value="Chromosome I"/>
</dbReference>